<feature type="repeat" description="TPR" evidence="3">
    <location>
        <begin position="590"/>
        <end position="623"/>
    </location>
</feature>
<feature type="repeat" description="TPR" evidence="3">
    <location>
        <begin position="380"/>
        <end position="413"/>
    </location>
</feature>
<dbReference type="EMBL" id="FQYP01000007">
    <property type="protein sequence ID" value="SHJ32010.1"/>
    <property type="molecule type" value="Genomic_DNA"/>
</dbReference>
<dbReference type="Pfam" id="PF12770">
    <property type="entry name" value="CHAT"/>
    <property type="match status" value="1"/>
</dbReference>
<evidence type="ECO:0000256" key="3">
    <source>
        <dbReference type="PROSITE-ProRule" id="PRU00339"/>
    </source>
</evidence>
<proteinExistence type="predicted"/>
<evidence type="ECO:0000256" key="2">
    <source>
        <dbReference type="ARBA" id="ARBA00022803"/>
    </source>
</evidence>
<evidence type="ECO:0000256" key="1">
    <source>
        <dbReference type="ARBA" id="ARBA00022737"/>
    </source>
</evidence>
<feature type="repeat" description="TPR" evidence="3">
    <location>
        <begin position="130"/>
        <end position="163"/>
    </location>
</feature>
<accession>A0A1M6IC40</accession>
<feature type="repeat" description="TPR" evidence="3">
    <location>
        <begin position="422"/>
        <end position="455"/>
    </location>
</feature>
<dbReference type="SUPFAM" id="SSF48452">
    <property type="entry name" value="TPR-like"/>
    <property type="match status" value="4"/>
</dbReference>
<dbReference type="Pfam" id="PF13424">
    <property type="entry name" value="TPR_12"/>
    <property type="match status" value="4"/>
</dbReference>
<keyword evidence="4" id="KW-0472">Membrane</keyword>
<dbReference type="SMART" id="SM00028">
    <property type="entry name" value="TPR"/>
    <property type="match status" value="12"/>
</dbReference>
<sequence>MLLTFEEHIIIIMTRQKLPLLIKISLILLFTLACNLVNAQVEKDTLLAALYFKKAQSFLKARTLDSSIVYFNKALPLYKNAKAWEKLANCHNGISENLWRKKDLDSSYKEANKALEICLHYLKKNTRHEAYAYDNIGNYYENISQLDKALAYYQKALNIQKKILNANHPDIIRSYNNFGFFYRTQRTYDKAIFFFQKALKTYQNIYPNSHKEVLQSVVNIASCYLDAQNYDNALRYYKMALKMSKELEEQRIKVTCITKICEIQTIKSLYQESITNANIALEIINKNFSSDFILIGSVYGKLATNYYYLGEYKTALDYVKLQLEATEKHYGSDHDFVAQLTGNLAVMYINLGDFRTAIKYYKKGLDILNNSPKKNIDLLATGYNNIGNAYRNLREFEAAMQYFEKALEVAKETYLESRDNISGSYMGMGIVYQRKSQFNRSLEYFFKALDIKLQIFDENSIPISDLYQSMGLAFQHKEDYENALKYSKKALKIKQSKLVNNHPNIGDLLNNIADIYNSKKEYAKAIEYNEKALTVWINAYGEDHARIPFSYINFANSHMGLKNYEKALLFLEKALHIRLAVYGDFNIETAKVYSKMGDLFYENTDFNKAAKYYKKSISSLCTSYKEILENRVDDFDSCNDANTVIYALNGIAKASKSIYLETKDLNQLKNCISAYTIADKLIHNTRKKTNNFQDKILFSDRVQELYDGVLESYFLLLKEDNKKEFAKQMFYYNEKNKSNTLLEILNKSYLLSFNDISSDLLDLEKHLKSDYSFYQSKVNEIVNNTDQDTLDLSLHKNKLFSIARSQDSLQKVIEQEYPKYYQLKYQNHITEIRDIQHRINKETTLLEFFTTNSGVTYAFTISKNNFVVKKLNTPGLNDQIEAYRKAITSKNTKNFKTLSHALHQLLIAPVKDQLDGDQLIIVPDGPLWHLNFDLLLTQNDPSNNPKNFPYLLKEYAINYANSATLLFKTQTTKRTNKTLQECLAFSFSDSTNTNDNTMVSLATLRDTGDDLPGTREEIRAISNIIDGQYFYGSQAIETNFKKNAEKYNILHLALHGEVDNERPENSRLFFTKSKDTLEDNLLYSHELFALDIPAELTVLSACNTGTGKIAKGEGIMSLGNAFQYAGTKSLLLASWEVSDQTTPELMKYFYTNLKKGMPKSKALQQAKLSYLQSANVNRTHPFYWGAFYLVGEDTPINFSNNQIWYWGIGIGVLALLLGIYFIYQRKMKNPHIRA</sequence>
<feature type="domain" description="CHAT" evidence="5">
    <location>
        <begin position="898"/>
        <end position="1192"/>
    </location>
</feature>
<feature type="transmembrane region" description="Helical" evidence="4">
    <location>
        <begin position="1203"/>
        <end position="1223"/>
    </location>
</feature>
<reference evidence="7" key="1">
    <citation type="submission" date="2016-11" db="EMBL/GenBank/DDBJ databases">
        <authorList>
            <person name="Varghese N."/>
            <person name="Submissions S."/>
        </authorList>
    </citation>
    <scope>NUCLEOTIDE SEQUENCE [LARGE SCALE GENOMIC DNA]</scope>
    <source>
        <strain evidence="7">DSM 22623</strain>
    </source>
</reference>
<keyword evidence="7" id="KW-1185">Reference proteome</keyword>
<dbReference type="Proteomes" id="UP000184432">
    <property type="component" value="Unassembled WGS sequence"/>
</dbReference>
<feature type="repeat" description="TPR" evidence="3">
    <location>
        <begin position="172"/>
        <end position="205"/>
    </location>
</feature>
<keyword evidence="4" id="KW-0812">Transmembrane</keyword>
<evidence type="ECO:0000256" key="4">
    <source>
        <dbReference type="SAM" id="Phobius"/>
    </source>
</evidence>
<dbReference type="AlphaFoldDB" id="A0A1M6IC40"/>
<dbReference type="Gene3D" id="1.25.40.10">
    <property type="entry name" value="Tetratricopeptide repeat domain"/>
    <property type="match status" value="5"/>
</dbReference>
<name>A0A1M6IC40_9FLAO</name>
<dbReference type="InterPro" id="IPR011990">
    <property type="entry name" value="TPR-like_helical_dom_sf"/>
</dbReference>
<dbReference type="PANTHER" id="PTHR45641:SF19">
    <property type="entry name" value="NEPHROCYSTIN-3"/>
    <property type="match status" value="1"/>
</dbReference>
<keyword evidence="2 3" id="KW-0802">TPR repeat</keyword>
<gene>
    <name evidence="6" type="ORF">SAMN04488508_107250</name>
</gene>
<dbReference type="Pfam" id="PF13181">
    <property type="entry name" value="TPR_8"/>
    <property type="match status" value="1"/>
</dbReference>
<dbReference type="STRING" id="570521.SAMN04488508_107250"/>
<dbReference type="InterPro" id="IPR024983">
    <property type="entry name" value="CHAT_dom"/>
</dbReference>
<dbReference type="InterPro" id="IPR019734">
    <property type="entry name" value="TPR_rpt"/>
</dbReference>
<dbReference type="Pfam" id="PF13176">
    <property type="entry name" value="TPR_7"/>
    <property type="match status" value="1"/>
</dbReference>
<evidence type="ECO:0000259" key="5">
    <source>
        <dbReference type="Pfam" id="PF12770"/>
    </source>
</evidence>
<feature type="repeat" description="TPR" evidence="3">
    <location>
        <begin position="214"/>
        <end position="247"/>
    </location>
</feature>
<dbReference type="PROSITE" id="PS50005">
    <property type="entry name" value="TPR"/>
    <property type="match status" value="8"/>
</dbReference>
<evidence type="ECO:0000313" key="6">
    <source>
        <dbReference type="EMBL" id="SHJ32010.1"/>
    </source>
</evidence>
<organism evidence="6 7">
    <name type="scientific">Aquimarina spongiae</name>
    <dbReference type="NCBI Taxonomy" id="570521"/>
    <lineage>
        <taxon>Bacteria</taxon>
        <taxon>Pseudomonadati</taxon>
        <taxon>Bacteroidota</taxon>
        <taxon>Flavobacteriia</taxon>
        <taxon>Flavobacteriales</taxon>
        <taxon>Flavobacteriaceae</taxon>
        <taxon>Aquimarina</taxon>
    </lineage>
</organism>
<keyword evidence="1" id="KW-0677">Repeat</keyword>
<dbReference type="PANTHER" id="PTHR45641">
    <property type="entry name" value="TETRATRICOPEPTIDE REPEAT PROTEIN (AFU_ORTHOLOGUE AFUA_6G03870)"/>
    <property type="match status" value="1"/>
</dbReference>
<dbReference type="PROSITE" id="PS50293">
    <property type="entry name" value="TPR_REGION"/>
    <property type="match status" value="2"/>
</dbReference>
<protein>
    <submittedName>
        <fullName evidence="6">CHAT domain-containing protein</fullName>
    </submittedName>
</protein>
<feature type="repeat" description="TPR" evidence="3">
    <location>
        <begin position="338"/>
        <end position="371"/>
    </location>
</feature>
<keyword evidence="4" id="KW-1133">Transmembrane helix</keyword>
<feature type="repeat" description="TPR" evidence="3">
    <location>
        <begin position="464"/>
        <end position="497"/>
    </location>
</feature>
<evidence type="ECO:0000313" key="7">
    <source>
        <dbReference type="Proteomes" id="UP000184432"/>
    </source>
</evidence>